<dbReference type="AlphaFoldDB" id="X8CFW8"/>
<protein>
    <submittedName>
        <fullName evidence="2">Uncharacterized protein</fullName>
    </submittedName>
</protein>
<dbReference type="Proteomes" id="UP000020825">
    <property type="component" value="Unassembled WGS sequence"/>
</dbReference>
<dbReference type="EMBL" id="JAOG01000003">
    <property type="protein sequence ID" value="EUA54313.1"/>
    <property type="molecule type" value="Genomic_DNA"/>
</dbReference>
<reference evidence="2 3" key="1">
    <citation type="submission" date="2013-12" db="EMBL/GenBank/DDBJ databases">
        <authorList>
            <person name="Zelazny A."/>
            <person name="Olivier K."/>
            <person name="Holland S."/>
            <person name="Lenaerts A."/>
            <person name="Ordway D."/>
            <person name="DeGroote M.A."/>
            <person name="Parker T."/>
            <person name="Sizemore C."/>
            <person name="Tallon L.J."/>
            <person name="Sadzewicz L.K."/>
            <person name="Sengamalay N."/>
            <person name="Fraser C.M."/>
            <person name="Hine E."/>
            <person name="Shefchek K.A."/>
            <person name="Das S.P."/>
            <person name="Tettelin H."/>
        </authorList>
    </citation>
    <scope>NUCLEOTIDE SEQUENCE [LARGE SCALE GENOMIC DNA]</scope>
    <source>
        <strain evidence="2 3">1956</strain>
    </source>
</reference>
<accession>X8CFW8</accession>
<evidence type="ECO:0000313" key="3">
    <source>
        <dbReference type="Proteomes" id="UP000020825"/>
    </source>
</evidence>
<sequence length="76" mass="8060">MPGSGGFTKWTSATTLDPAVRTTAYPVPSEGCGTCTAKLTRLKSQRRSLASKTTVVPAPSAPPCRWRMSWPAKPAP</sequence>
<comment type="caution">
    <text evidence="2">The sequence shown here is derived from an EMBL/GenBank/DDBJ whole genome shotgun (WGS) entry which is preliminary data.</text>
</comment>
<organism evidence="2 3">
    <name type="scientific">Mycobacterium intracellulare 1956</name>
    <dbReference type="NCBI Taxonomy" id="1299331"/>
    <lineage>
        <taxon>Bacteria</taxon>
        <taxon>Bacillati</taxon>
        <taxon>Actinomycetota</taxon>
        <taxon>Actinomycetes</taxon>
        <taxon>Mycobacteriales</taxon>
        <taxon>Mycobacteriaceae</taxon>
        <taxon>Mycobacterium</taxon>
        <taxon>Mycobacterium avium complex (MAC)</taxon>
    </lineage>
</organism>
<gene>
    <name evidence="2" type="ORF">I550_5954</name>
</gene>
<proteinExistence type="predicted"/>
<name>X8CFW8_MYCIT</name>
<evidence type="ECO:0000313" key="2">
    <source>
        <dbReference type="EMBL" id="EUA54313.1"/>
    </source>
</evidence>
<feature type="region of interest" description="Disordered" evidence="1">
    <location>
        <begin position="46"/>
        <end position="76"/>
    </location>
</feature>
<evidence type="ECO:0000256" key="1">
    <source>
        <dbReference type="SAM" id="MobiDB-lite"/>
    </source>
</evidence>